<evidence type="ECO:0000256" key="4">
    <source>
        <dbReference type="ARBA" id="ARBA00023273"/>
    </source>
</evidence>
<dbReference type="PANTHER" id="PTHR47299">
    <property type="entry name" value="PROTEIN FAM166A"/>
    <property type="match status" value="1"/>
</dbReference>
<proteinExistence type="inferred from homology"/>
<accession>A0A8C3H5N2</accession>
<evidence type="ECO:0000259" key="6">
    <source>
        <dbReference type="Pfam" id="PF10629"/>
    </source>
</evidence>
<reference evidence="7" key="2">
    <citation type="submission" date="2025-09" db="UniProtKB">
        <authorList>
            <consortium name="Ensembl"/>
        </authorList>
    </citation>
    <scope>IDENTIFICATION</scope>
</reference>
<protein>
    <recommendedName>
        <fullName evidence="6">Ciliary microtubule inner protein 2A-C-like domain-containing protein</fullName>
    </recommendedName>
</protein>
<dbReference type="GO" id="GO:0005930">
    <property type="term" value="C:axoneme"/>
    <property type="evidence" value="ECO:0007669"/>
    <property type="project" value="UniProtKB-SubCell"/>
</dbReference>
<dbReference type="GO" id="GO:0005634">
    <property type="term" value="C:nucleus"/>
    <property type="evidence" value="ECO:0007669"/>
    <property type="project" value="TreeGrafter"/>
</dbReference>
<dbReference type="GO" id="GO:0015630">
    <property type="term" value="C:microtubule cytoskeleton"/>
    <property type="evidence" value="ECO:0007669"/>
    <property type="project" value="UniProtKB-ARBA"/>
</dbReference>
<evidence type="ECO:0000256" key="2">
    <source>
        <dbReference type="ARBA" id="ARBA00022490"/>
    </source>
</evidence>
<comment type="similarity">
    <text evidence="5">Belongs to the CIMIP2 family.</text>
</comment>
<evidence type="ECO:0000256" key="3">
    <source>
        <dbReference type="ARBA" id="ARBA00023212"/>
    </source>
</evidence>
<sequence>HTRTDKHYLILPVCDFLLRYGGFYPQIRYQIGETYGKTTSRLLTDPNVRKSPCSVLAPLGKPRFLEDFSGTKHPSNQMLDQNYSYFPGYTGRGAARGLRVLPLPTGAAPAAPIDRCLGNCRRKTEFSLFCLGTASQKLLLTLTRPKRGRRFNWHLFYFGFQPVRIEGVPLDAVTETVDLSRYNQLPQLDVPNLIQRKAISGYTGFVPRFTWIMGVNYLKGVKDAMNEFDRNQFMVRNPVWNFGKRLPQTYWPNNKIYTSAGLIPFYTGFVPSKNFFLFVGNSIVPKVWSY</sequence>
<dbReference type="Pfam" id="PF10629">
    <property type="entry name" value="CMI2B-like"/>
    <property type="match status" value="1"/>
</dbReference>
<evidence type="ECO:0000313" key="8">
    <source>
        <dbReference type="Proteomes" id="UP000694380"/>
    </source>
</evidence>
<keyword evidence="8" id="KW-1185">Reference proteome</keyword>
<dbReference type="GeneTree" id="ENSGT00730000111343"/>
<dbReference type="Ensembl" id="ENSCPBT00000001487.1">
    <property type="protein sequence ID" value="ENSCPBP00000001200.1"/>
    <property type="gene ID" value="ENSCPBG00000000931.1"/>
</dbReference>
<dbReference type="PANTHER" id="PTHR47299:SF1">
    <property type="entry name" value="PROTEIN FAM166A"/>
    <property type="match status" value="1"/>
</dbReference>
<dbReference type="AlphaFoldDB" id="A0A8C3H5N2"/>
<dbReference type="InterPro" id="IPR052683">
    <property type="entry name" value="CIMIP2A"/>
</dbReference>
<name>A0A8C3H5N2_CHRPI</name>
<dbReference type="InterPro" id="IPR018902">
    <property type="entry name" value="CMI2A-C-like_dom"/>
</dbReference>
<comment type="subcellular location">
    <subcellularLocation>
        <location evidence="1">Cytoplasm</location>
        <location evidence="1">Cytoskeleton</location>
        <location evidence="1">Cilium axoneme</location>
    </subcellularLocation>
</comment>
<evidence type="ECO:0000313" key="7">
    <source>
        <dbReference type="Ensembl" id="ENSCPBP00000001200.1"/>
    </source>
</evidence>
<organism evidence="7 8">
    <name type="scientific">Chrysemys picta bellii</name>
    <name type="common">Western painted turtle</name>
    <name type="synonym">Emys bellii</name>
    <dbReference type="NCBI Taxonomy" id="8478"/>
    <lineage>
        <taxon>Eukaryota</taxon>
        <taxon>Metazoa</taxon>
        <taxon>Chordata</taxon>
        <taxon>Craniata</taxon>
        <taxon>Vertebrata</taxon>
        <taxon>Euteleostomi</taxon>
        <taxon>Archelosauria</taxon>
        <taxon>Testudinata</taxon>
        <taxon>Testudines</taxon>
        <taxon>Cryptodira</taxon>
        <taxon>Durocryptodira</taxon>
        <taxon>Testudinoidea</taxon>
        <taxon>Emydidae</taxon>
        <taxon>Chrysemys</taxon>
    </lineage>
</organism>
<evidence type="ECO:0000256" key="1">
    <source>
        <dbReference type="ARBA" id="ARBA00004430"/>
    </source>
</evidence>
<reference evidence="7" key="1">
    <citation type="submission" date="2025-08" db="UniProtKB">
        <authorList>
            <consortium name="Ensembl"/>
        </authorList>
    </citation>
    <scope>IDENTIFICATION</scope>
</reference>
<keyword evidence="3" id="KW-0206">Cytoskeleton</keyword>
<keyword evidence="4" id="KW-0966">Cell projection</keyword>
<feature type="domain" description="Ciliary microtubule inner protein 2A-C-like" evidence="6">
    <location>
        <begin position="20"/>
        <end position="45"/>
    </location>
</feature>
<keyword evidence="2" id="KW-0963">Cytoplasm</keyword>
<dbReference type="Proteomes" id="UP000694380">
    <property type="component" value="Unplaced"/>
</dbReference>
<evidence type="ECO:0000256" key="5">
    <source>
        <dbReference type="ARBA" id="ARBA00035661"/>
    </source>
</evidence>